<dbReference type="Gene3D" id="1.20.144.10">
    <property type="entry name" value="Phosphatidic acid phosphatase type 2/haloperoxidase"/>
    <property type="match status" value="1"/>
</dbReference>
<dbReference type="SUPFAM" id="SSF48317">
    <property type="entry name" value="Acid phosphatase/Vanadium-dependent haloperoxidase"/>
    <property type="match status" value="1"/>
</dbReference>
<evidence type="ECO:0000256" key="3">
    <source>
        <dbReference type="ARBA" id="ARBA00047594"/>
    </source>
</evidence>
<dbReference type="CDD" id="cd03392">
    <property type="entry name" value="PAP2_like_2"/>
    <property type="match status" value="1"/>
</dbReference>
<reference evidence="6 7" key="1">
    <citation type="submission" date="2018-09" db="EMBL/GenBank/DDBJ databases">
        <title>The draft genome of Acinetobacter spp. strains.</title>
        <authorList>
            <person name="Qin J."/>
            <person name="Feng Y."/>
            <person name="Zong Z."/>
        </authorList>
    </citation>
    <scope>NUCLEOTIDE SEQUENCE [LARGE SCALE GENOMIC DNA]</scope>
    <source>
        <strain evidence="6 7">WCHAc060115</strain>
    </source>
</reference>
<dbReference type="InterPro" id="IPR000326">
    <property type="entry name" value="PAP2/HPO"/>
</dbReference>
<dbReference type="OrthoDB" id="9780918at2"/>
<dbReference type="EMBL" id="RAXT01000007">
    <property type="protein sequence ID" value="RKG39058.1"/>
    <property type="molecule type" value="Genomic_DNA"/>
</dbReference>
<feature type="transmembrane region" description="Helical" evidence="4">
    <location>
        <begin position="147"/>
        <end position="168"/>
    </location>
</feature>
<evidence type="ECO:0000259" key="5">
    <source>
        <dbReference type="SMART" id="SM00014"/>
    </source>
</evidence>
<evidence type="ECO:0000256" key="4">
    <source>
        <dbReference type="SAM" id="Phobius"/>
    </source>
</evidence>
<feature type="transmembrane region" description="Helical" evidence="4">
    <location>
        <begin position="121"/>
        <end position="140"/>
    </location>
</feature>
<dbReference type="RefSeq" id="WP_120383370.1">
    <property type="nucleotide sequence ID" value="NZ_RAXT01000007.1"/>
</dbReference>
<keyword evidence="4" id="KW-0812">Transmembrane</keyword>
<evidence type="ECO:0000256" key="1">
    <source>
        <dbReference type="ARBA" id="ARBA00012374"/>
    </source>
</evidence>
<dbReference type="PANTHER" id="PTHR14969:SF13">
    <property type="entry name" value="AT30094P"/>
    <property type="match status" value="1"/>
</dbReference>
<comment type="catalytic activity">
    <reaction evidence="3">
        <text>di-trans,octa-cis-undecaprenyl diphosphate + H2O = di-trans,octa-cis-undecaprenyl phosphate + phosphate + H(+)</text>
        <dbReference type="Rhea" id="RHEA:28094"/>
        <dbReference type="ChEBI" id="CHEBI:15377"/>
        <dbReference type="ChEBI" id="CHEBI:15378"/>
        <dbReference type="ChEBI" id="CHEBI:43474"/>
        <dbReference type="ChEBI" id="CHEBI:58405"/>
        <dbReference type="ChEBI" id="CHEBI:60392"/>
        <dbReference type="EC" id="3.6.1.27"/>
    </reaction>
</comment>
<dbReference type="GO" id="GO:0050380">
    <property type="term" value="F:undecaprenyl-diphosphatase activity"/>
    <property type="evidence" value="ECO:0007669"/>
    <property type="project" value="UniProtKB-EC"/>
</dbReference>
<evidence type="ECO:0000313" key="7">
    <source>
        <dbReference type="Proteomes" id="UP000280405"/>
    </source>
</evidence>
<dbReference type="Proteomes" id="UP000280405">
    <property type="component" value="Unassembled WGS sequence"/>
</dbReference>
<protein>
    <recommendedName>
        <fullName evidence="1">undecaprenyl-diphosphate phosphatase</fullName>
        <ecNumber evidence="1">3.6.1.27</ecNumber>
    </recommendedName>
    <alternativeName>
        <fullName evidence="2">Undecaprenyl pyrophosphate phosphatase</fullName>
    </alternativeName>
</protein>
<dbReference type="AlphaFoldDB" id="A0A3A8EY10"/>
<dbReference type="PANTHER" id="PTHR14969">
    <property type="entry name" value="SPHINGOSINE-1-PHOSPHATE PHOSPHOHYDROLASE"/>
    <property type="match status" value="1"/>
</dbReference>
<feature type="domain" description="Phosphatidic acid phosphatase type 2/haloperoxidase" evidence="5">
    <location>
        <begin position="80"/>
        <end position="189"/>
    </location>
</feature>
<comment type="caution">
    <text evidence="6">The sequence shown here is derived from an EMBL/GenBank/DDBJ whole genome shotgun (WGS) entry which is preliminary data.</text>
</comment>
<organism evidence="6 7">
    <name type="scientific">Acinetobacter rongchengensis</name>
    <dbReference type="NCBI Taxonomy" id="2419601"/>
    <lineage>
        <taxon>Bacteria</taxon>
        <taxon>Pseudomonadati</taxon>
        <taxon>Pseudomonadota</taxon>
        <taxon>Gammaproteobacteria</taxon>
        <taxon>Moraxellales</taxon>
        <taxon>Moraxellaceae</taxon>
        <taxon>Acinetobacter</taxon>
    </lineage>
</organism>
<dbReference type="InterPro" id="IPR036938">
    <property type="entry name" value="PAP2/HPO_sf"/>
</dbReference>
<dbReference type="EC" id="3.6.1.27" evidence="1"/>
<evidence type="ECO:0000313" key="6">
    <source>
        <dbReference type="EMBL" id="RKG39058.1"/>
    </source>
</evidence>
<gene>
    <name evidence="6" type="ORF">D7V20_05755</name>
</gene>
<feature type="transmembrane region" description="Helical" evidence="4">
    <location>
        <begin position="51"/>
        <end position="72"/>
    </location>
</feature>
<feature type="transmembrane region" description="Helical" evidence="4">
    <location>
        <begin position="174"/>
        <end position="192"/>
    </location>
</feature>
<dbReference type="Pfam" id="PF01569">
    <property type="entry name" value="PAP2"/>
    <property type="match status" value="1"/>
</dbReference>
<keyword evidence="4" id="KW-1133">Transmembrane helix</keyword>
<evidence type="ECO:0000256" key="2">
    <source>
        <dbReference type="ARBA" id="ARBA00032707"/>
    </source>
</evidence>
<keyword evidence="4" id="KW-0472">Membrane</keyword>
<dbReference type="SMART" id="SM00014">
    <property type="entry name" value="acidPPc"/>
    <property type="match status" value="1"/>
</dbReference>
<proteinExistence type="predicted"/>
<accession>A0A3A8EY10</accession>
<name>A0A3A8EY10_9GAMM</name>
<feature type="transmembrane region" description="Helical" evidence="4">
    <location>
        <begin position="79"/>
        <end position="101"/>
    </location>
</feature>
<sequence length="212" mass="23748">MPYVLILIGCIGLLFSSISLNINEIQQLDLSSVEWMSLHRSGMMNGLAITLSYLGGLPPMIVVVIIGSLYFLRLKQYANIFMLTIGLLGATTIGWIVKYAINRPRPDDVYQMVQTYGASFPSAHSIYAALLSCSIVFIFRKHRRAKLICLVCGFWFLSMGISRVYLGAHFPTDVLAGWSIGFIWAAIIWLMLSSNTLSKNKLFLNKNLNEVE</sequence>
<keyword evidence="7" id="KW-1185">Reference proteome</keyword>